<keyword evidence="4" id="KW-0812">Transmembrane</keyword>
<sequence length="474" mass="51425">MLRWRPSDRVEVNSFYGNVMIPHDRNMPLIFTGGAYLPPKVERRYFGLDWTISKARRHFFGSLATVALSYSWQVRGGLFRWENVATQLRTELYRNVQPDGSANRTVVASEDASSRSTSGEARLSHTRTEGGRRHTIHVTARGRATRRNYGPTAVVDLGPASIATRVDAPEPEFLFGADSDDHIRQLTGGIGYEGRWPGVGELSLGVQKANYEKVSNLPGLSPLVTKDDPWLINGTVAAYLTPKLVAYAGYTRGLEESGTAPANAVNRNSAPPALRTSQRDAGIRYTIAPGVNFVAGLFDVRKPYFTLDPDRVYRQLGTVRHRGIELSLAGQPAPGLTVIGGAVLLDAEVSGEAVSLGVIGPKPVGIAGRTLRFNADYRLPFFAPLSIDLGLNNRSSQAAGSQVHEALGGEQLTTGPKTTVDIGARYRFKLAAVPAVLRVQVTNLFDSYAWDAASNGSLRFSDTRRVAATLAADF</sequence>
<dbReference type="PANTHER" id="PTHR32552:SF82">
    <property type="entry name" value="FCUA PROTEIN"/>
    <property type="match status" value="1"/>
</dbReference>
<organism evidence="10 11">
    <name type="scientific">Sphingomonas sabuli</name>
    <dbReference type="NCBI Taxonomy" id="2764186"/>
    <lineage>
        <taxon>Bacteria</taxon>
        <taxon>Pseudomonadati</taxon>
        <taxon>Pseudomonadota</taxon>
        <taxon>Alphaproteobacteria</taxon>
        <taxon>Sphingomonadales</taxon>
        <taxon>Sphingomonadaceae</taxon>
        <taxon>Sphingomonas</taxon>
    </lineage>
</organism>
<dbReference type="Gene3D" id="2.40.170.20">
    <property type="entry name" value="TonB-dependent receptor, beta-barrel domain"/>
    <property type="match status" value="1"/>
</dbReference>
<dbReference type="SUPFAM" id="SSF56935">
    <property type="entry name" value="Porins"/>
    <property type="match status" value="1"/>
</dbReference>
<feature type="compositionally biased region" description="Basic and acidic residues" evidence="8">
    <location>
        <begin position="122"/>
        <end position="132"/>
    </location>
</feature>
<dbReference type="Proteomes" id="UP000515861">
    <property type="component" value="Chromosome"/>
</dbReference>
<evidence type="ECO:0000313" key="11">
    <source>
        <dbReference type="Proteomes" id="UP000515861"/>
    </source>
</evidence>
<dbReference type="GO" id="GO:0009279">
    <property type="term" value="C:cell outer membrane"/>
    <property type="evidence" value="ECO:0007669"/>
    <property type="project" value="UniProtKB-SubCell"/>
</dbReference>
<dbReference type="AlphaFoldDB" id="A0A7G9L1X5"/>
<evidence type="ECO:0000256" key="3">
    <source>
        <dbReference type="ARBA" id="ARBA00022452"/>
    </source>
</evidence>
<accession>A0A7G9L1X5</accession>
<dbReference type="GO" id="GO:0015344">
    <property type="term" value="F:siderophore uptake transmembrane transporter activity"/>
    <property type="evidence" value="ECO:0007669"/>
    <property type="project" value="TreeGrafter"/>
</dbReference>
<evidence type="ECO:0000256" key="2">
    <source>
        <dbReference type="ARBA" id="ARBA00022448"/>
    </source>
</evidence>
<evidence type="ECO:0000256" key="5">
    <source>
        <dbReference type="ARBA" id="ARBA00023077"/>
    </source>
</evidence>
<evidence type="ECO:0000256" key="6">
    <source>
        <dbReference type="ARBA" id="ARBA00023136"/>
    </source>
</evidence>
<evidence type="ECO:0000313" key="10">
    <source>
        <dbReference type="EMBL" id="QNM82624.1"/>
    </source>
</evidence>
<evidence type="ECO:0000256" key="4">
    <source>
        <dbReference type="ARBA" id="ARBA00022692"/>
    </source>
</evidence>
<keyword evidence="7" id="KW-0998">Cell outer membrane</keyword>
<keyword evidence="3" id="KW-1134">Transmembrane beta strand</keyword>
<keyword evidence="6" id="KW-0472">Membrane</keyword>
<dbReference type="RefSeq" id="WP_187479579.1">
    <property type="nucleotide sequence ID" value="NZ_CP060697.1"/>
</dbReference>
<dbReference type="InterPro" id="IPR039426">
    <property type="entry name" value="TonB-dep_rcpt-like"/>
</dbReference>
<dbReference type="PANTHER" id="PTHR32552">
    <property type="entry name" value="FERRICHROME IRON RECEPTOR-RELATED"/>
    <property type="match status" value="1"/>
</dbReference>
<evidence type="ECO:0000256" key="7">
    <source>
        <dbReference type="ARBA" id="ARBA00023237"/>
    </source>
</evidence>
<dbReference type="Pfam" id="PF00593">
    <property type="entry name" value="TonB_dep_Rec_b-barrel"/>
    <property type="match status" value="1"/>
</dbReference>
<feature type="domain" description="TonB-dependent receptor-like beta-barrel" evidence="9">
    <location>
        <begin position="30"/>
        <end position="444"/>
    </location>
</feature>
<keyword evidence="2" id="KW-0813">Transport</keyword>
<evidence type="ECO:0000256" key="8">
    <source>
        <dbReference type="SAM" id="MobiDB-lite"/>
    </source>
</evidence>
<dbReference type="InterPro" id="IPR000531">
    <property type="entry name" value="Beta-barrel_TonB"/>
</dbReference>
<gene>
    <name evidence="10" type="ORF">H8M03_11590</name>
</gene>
<evidence type="ECO:0000259" key="9">
    <source>
        <dbReference type="Pfam" id="PF00593"/>
    </source>
</evidence>
<keyword evidence="5" id="KW-0798">TonB box</keyword>
<reference evidence="10 11" key="1">
    <citation type="submission" date="2020-08" db="EMBL/GenBank/DDBJ databases">
        <title>Sphingomonas sp. sand1-3 16S ribosomal RNA gene Genome sequencing and assembly.</title>
        <authorList>
            <person name="Kang M."/>
        </authorList>
    </citation>
    <scope>NUCLEOTIDE SEQUENCE [LARGE SCALE GENOMIC DNA]</scope>
    <source>
        <strain evidence="11">sand1-3</strain>
    </source>
</reference>
<proteinExistence type="predicted"/>
<keyword evidence="10" id="KW-0675">Receptor</keyword>
<name>A0A7G9L1X5_9SPHN</name>
<protein>
    <submittedName>
        <fullName evidence="10">TonB-dependent receptor</fullName>
    </submittedName>
</protein>
<feature type="region of interest" description="Disordered" evidence="8">
    <location>
        <begin position="103"/>
        <end position="132"/>
    </location>
</feature>
<dbReference type="EMBL" id="CP060697">
    <property type="protein sequence ID" value="QNM82624.1"/>
    <property type="molecule type" value="Genomic_DNA"/>
</dbReference>
<dbReference type="KEGG" id="ssau:H8M03_11590"/>
<keyword evidence="11" id="KW-1185">Reference proteome</keyword>
<comment type="subcellular location">
    <subcellularLocation>
        <location evidence="1">Cell outer membrane</location>
        <topology evidence="1">Multi-pass membrane protein</topology>
    </subcellularLocation>
</comment>
<evidence type="ECO:0000256" key="1">
    <source>
        <dbReference type="ARBA" id="ARBA00004571"/>
    </source>
</evidence>
<dbReference type="InterPro" id="IPR036942">
    <property type="entry name" value="Beta-barrel_TonB_sf"/>
</dbReference>